<organism evidence="8 9">
    <name type="scientific">Trichoderma ghanense</name>
    <dbReference type="NCBI Taxonomy" id="65468"/>
    <lineage>
        <taxon>Eukaryota</taxon>
        <taxon>Fungi</taxon>
        <taxon>Dikarya</taxon>
        <taxon>Ascomycota</taxon>
        <taxon>Pezizomycotina</taxon>
        <taxon>Sordariomycetes</taxon>
        <taxon>Hypocreomycetidae</taxon>
        <taxon>Hypocreales</taxon>
        <taxon>Hypocreaceae</taxon>
        <taxon>Trichoderma</taxon>
    </lineage>
</organism>
<dbReference type="Pfam" id="PF00172">
    <property type="entry name" value="Zn_clus"/>
    <property type="match status" value="1"/>
</dbReference>
<evidence type="ECO:0000313" key="8">
    <source>
        <dbReference type="EMBL" id="TFB06070.1"/>
    </source>
</evidence>
<name>A0ABY2HFG3_9HYPO</name>
<evidence type="ECO:0000313" key="9">
    <source>
        <dbReference type="Proteomes" id="UP001642720"/>
    </source>
</evidence>
<proteinExistence type="predicted"/>
<comment type="caution">
    <text evidence="8">The sequence shown here is derived from an EMBL/GenBank/DDBJ whole genome shotgun (WGS) entry which is preliminary data.</text>
</comment>
<dbReference type="SUPFAM" id="SSF57701">
    <property type="entry name" value="Zn2/Cys6 DNA-binding domain"/>
    <property type="match status" value="1"/>
</dbReference>
<sequence>MTLHRPGGYVESSSESASSPCISGRTLIACQSCASAKTGCDKKIPCTRCVEKNIQCTARYARRASKAAIRAAQSAPSSTKTQTAGFGFGSRHRQKNSFSFEMENYPETVSQEPLQQLCSSAGQRGDTIWDLVNPLSPLSGYADHLNILERKQESPIAIGFSEYTTSVDFINQDPSMRVPRSHDFYPQDQINGSHKSHIVSAISYSPGLKGFSNLVQTPDAYEVTSGFFGGCRNIEIEIGSAPNEPHLWERPSLCGARMWMRSLRSKGLFDSAARDVAGSESMRLHQQPRAKTQSSTLDILAYDWVQTDQELSLFHDTEQTLSACDLERPLPEPNISWNTKHIIQDSHLYLSGGLYADAKAQEAFEYDFRPTLSQLFKDLLHDTSSGRVPPRHLRLLLHPLQALVHQSQRLLSLANPDSSSVLSQAANSALLETQRLLRAWYRVAMEAQEETAYMPDADTTLGMILYHLICLNLVANSVDVERLADRQSIGTGFWQQSLQHERSIYSRQQVIFHCGQALRYLRAVSIDSLPWWWPTAVQRAITTLWAASILGPGPSEDKETTPVYSPKVFWPRDPMDIETATNLSVAPEPSSIIAIDNVAPEDPAFSDANWSERHLLVLTSRDEGVVVLTDAMGILQYGISLIHAFPSSVDGEAKVAKLKDLGQAWERNSSDQMCYQG</sequence>
<dbReference type="Gene3D" id="4.10.240.10">
    <property type="entry name" value="Zn(2)-C6 fungal-type DNA-binding domain"/>
    <property type="match status" value="1"/>
</dbReference>
<keyword evidence="3" id="KW-0805">Transcription regulation</keyword>
<dbReference type="SMART" id="SM00066">
    <property type="entry name" value="GAL4"/>
    <property type="match status" value="1"/>
</dbReference>
<evidence type="ECO:0000256" key="4">
    <source>
        <dbReference type="ARBA" id="ARBA00023163"/>
    </source>
</evidence>
<dbReference type="PANTHER" id="PTHR47660">
    <property type="entry name" value="TRANSCRIPTION FACTOR WITH C2H2 AND ZN(2)-CYS(6) DNA BINDING DOMAIN (EUROFUNG)-RELATED-RELATED"/>
    <property type="match status" value="1"/>
</dbReference>
<keyword evidence="2" id="KW-0862">Zinc</keyword>
<dbReference type="PROSITE" id="PS50048">
    <property type="entry name" value="ZN2_CY6_FUNGAL_2"/>
    <property type="match status" value="1"/>
</dbReference>
<keyword evidence="4" id="KW-0804">Transcription</keyword>
<reference evidence="8 9" key="1">
    <citation type="submission" date="2018-01" db="EMBL/GenBank/DDBJ databases">
        <title>Genome characterization of the sugarcane-associated fungus Trichoderma ghanense CCMA-1212 and their application in lignocelulose bioconversion.</title>
        <authorList>
            <person name="Steindorff A.S."/>
            <person name="Mendes T.D."/>
            <person name="Vilela E.S.D."/>
            <person name="Rodrigues D.S."/>
            <person name="Formighieri E.F."/>
            <person name="Melo I.S."/>
            <person name="Favaro L.C.L."/>
        </authorList>
    </citation>
    <scope>NUCLEOTIDE SEQUENCE [LARGE SCALE GENOMIC DNA]</scope>
    <source>
        <strain evidence="8 9">CCMA-1212</strain>
    </source>
</reference>
<feature type="domain" description="Zn(2)-C6 fungal-type" evidence="7">
    <location>
        <begin position="29"/>
        <end position="58"/>
    </location>
</feature>
<dbReference type="Proteomes" id="UP001642720">
    <property type="component" value="Unassembled WGS sequence"/>
</dbReference>
<protein>
    <recommendedName>
        <fullName evidence="7">Zn(2)-C6 fungal-type domain-containing protein</fullName>
    </recommendedName>
</protein>
<dbReference type="InterPro" id="IPR001138">
    <property type="entry name" value="Zn2Cys6_DnaBD"/>
</dbReference>
<evidence type="ECO:0000256" key="2">
    <source>
        <dbReference type="ARBA" id="ARBA00022833"/>
    </source>
</evidence>
<dbReference type="InterPro" id="IPR036864">
    <property type="entry name" value="Zn2-C6_fun-type_DNA-bd_sf"/>
</dbReference>
<accession>A0ABY2HFG3</accession>
<keyword evidence="9" id="KW-1185">Reference proteome</keyword>
<keyword evidence="5" id="KW-0539">Nucleus</keyword>
<evidence type="ECO:0000259" key="7">
    <source>
        <dbReference type="PROSITE" id="PS50048"/>
    </source>
</evidence>
<evidence type="ECO:0000256" key="5">
    <source>
        <dbReference type="ARBA" id="ARBA00023242"/>
    </source>
</evidence>
<dbReference type="GeneID" id="300574039"/>
<dbReference type="RefSeq" id="XP_073562271.1">
    <property type="nucleotide sequence ID" value="XM_073699589.1"/>
</dbReference>
<evidence type="ECO:0000256" key="1">
    <source>
        <dbReference type="ARBA" id="ARBA00022723"/>
    </source>
</evidence>
<gene>
    <name evidence="8" type="ORF">CCMA1212_002197</name>
</gene>
<evidence type="ECO:0000256" key="3">
    <source>
        <dbReference type="ARBA" id="ARBA00023015"/>
    </source>
</evidence>
<dbReference type="EMBL" id="PPTA01000002">
    <property type="protein sequence ID" value="TFB06070.1"/>
    <property type="molecule type" value="Genomic_DNA"/>
</dbReference>
<keyword evidence="1" id="KW-0479">Metal-binding</keyword>
<dbReference type="CDD" id="cd00067">
    <property type="entry name" value="GAL4"/>
    <property type="match status" value="1"/>
</dbReference>
<dbReference type="PROSITE" id="PS00463">
    <property type="entry name" value="ZN2_CY6_FUNGAL_1"/>
    <property type="match status" value="1"/>
</dbReference>
<feature type="region of interest" description="Disordered" evidence="6">
    <location>
        <begin position="1"/>
        <end position="20"/>
    </location>
</feature>
<evidence type="ECO:0000256" key="6">
    <source>
        <dbReference type="SAM" id="MobiDB-lite"/>
    </source>
</evidence>
<dbReference type="PANTHER" id="PTHR47660:SF2">
    <property type="entry name" value="TRANSCRIPTION FACTOR WITH C2H2 AND ZN(2)-CYS(6) DNA BINDING DOMAIN (EUROFUNG)"/>
    <property type="match status" value="1"/>
</dbReference>